<accession>B4KCQ7</accession>
<gene>
    <name evidence="3" type="primary">Dmoj\GI22525</name>
    <name evidence="3" type="ORF">Dmoj_GI22525</name>
</gene>
<dbReference type="FunCoup" id="B4KCQ7">
    <property type="interactions" value="73"/>
</dbReference>
<dbReference type="KEGG" id="dmo:Dmoj_GI22525"/>
<keyword evidence="4" id="KW-1185">Reference proteome</keyword>
<dbReference type="EMBL" id="CH933806">
    <property type="protein sequence ID" value="EDW15906.2"/>
    <property type="molecule type" value="Genomic_DNA"/>
</dbReference>
<sequence length="1014" mass="119198">MNTPGISLFQGADTLKVNSTLERQEEEEALQDQKRREAELGNLLENAFDDLDDDDSESTIDTTSNFPSDMLPGQPLPLLPIKPTQQAQQQQQHQHQHQHQHPQQQQQQADYATSENHKLQMILESRTHELNNVKQMATEAHKKIDEFQKRLTITQAELERALCEKQHTHELLVDSKEKCSNLDNNIEKLRCEKRALETENTQLVGKLETAQTLLADVQRKYDMVDRDQHRREDRNIDMRIKQLEESQRAQIELMQQQINQLSDQLDKKKQELEQLHVRYDALQSTHESVLLDKAEKINELNSALDVAQRRCQQLAAKPSYEAENVRQQQCITDLRAQVASMEQTIAQLTERLNGTTAEMDMMDTLIQQHQSEADSPSRLPSRLMGSTPLNPTDRMGHIKQELYRALGSLKNKREEVRRLEKQLDERSNELRTLREEENKTLVQLANLKEDKARLETRLKGLQEQLDEHHHNSSLNVSKLKADMDALLAEKDALHQQTISQTAERQRLDKQLKQVKLDLDKLKLEHEQLSRQHDELADENRQLRIRPTADNLRLELERNKILLKDAQGEVERLKTLYTAIANEKETLNYQLRKLSETDSIKELQEQRQQIAQLQRNVELAEIKAQELNKILETAKLRHERDLEMLREKWEREKQEELDKATKDSSSHCTKCNDQLAEITKIEIQMLKLQNLNSMQSKELEDLRNELDQSKALRADLEKKVHQTMEQEKLLNELKLKAQLYEGQLQQEAVKLGEQQSPNKQVTAYSGDGSGEPHASPELTQARIKHIEQRVRDEMAKLFAAELKRFTLRVQQSEERSLCLQREYQLVCRDLQQRQTEVDLLKQTILAEREEMQQLLGEQEQKQKQIVQKCRSEMQAKNQRISDLLRELEEQHASIESERRSMKAVMNEWDKQKQSIEQVEKHWRSQVQTLRETHEEAMRAAQQRYQSAKRTAHNYKIYAEDKEAHMKREYERIKLEYQTSLTQIEATMQQHLRRKSRDRHQQKRNANDKENEPNNH</sequence>
<feature type="region of interest" description="Disordered" evidence="2">
    <location>
        <begin position="984"/>
        <end position="1014"/>
    </location>
</feature>
<evidence type="ECO:0000256" key="2">
    <source>
        <dbReference type="SAM" id="MobiDB-lite"/>
    </source>
</evidence>
<keyword evidence="1" id="KW-0175">Coiled coil</keyword>
<dbReference type="GO" id="GO:0005814">
    <property type="term" value="C:centriole"/>
    <property type="evidence" value="ECO:0007669"/>
    <property type="project" value="EnsemblMetazoa"/>
</dbReference>
<dbReference type="AlphaFoldDB" id="B4KCQ7"/>
<dbReference type="GO" id="GO:1903723">
    <property type="term" value="P:negative regulation of centriole elongation"/>
    <property type="evidence" value="ECO:0007669"/>
    <property type="project" value="EnsemblMetazoa"/>
</dbReference>
<feature type="compositionally biased region" description="Polar residues" evidence="2">
    <location>
        <begin position="752"/>
        <end position="762"/>
    </location>
</feature>
<feature type="coiled-coil region" evidence="1">
    <location>
        <begin position="399"/>
        <end position="658"/>
    </location>
</feature>
<proteinExistence type="predicted"/>
<feature type="coiled-coil region" evidence="1">
    <location>
        <begin position="684"/>
        <end position="749"/>
    </location>
</feature>
<dbReference type="GO" id="GO:1905515">
    <property type="term" value="P:non-motile cilium assembly"/>
    <property type="evidence" value="ECO:0007669"/>
    <property type="project" value="EnsemblMetazoa"/>
</dbReference>
<dbReference type="eggNOG" id="ENOG502QT0E">
    <property type="taxonomic scope" value="Eukaryota"/>
</dbReference>
<feature type="region of interest" description="Disordered" evidence="2">
    <location>
        <begin position="370"/>
        <end position="394"/>
    </location>
</feature>
<feature type="coiled-coil region" evidence="1">
    <location>
        <begin position="836"/>
        <end position="903"/>
    </location>
</feature>
<feature type="compositionally biased region" description="Basic and acidic residues" evidence="2">
    <location>
        <begin position="1003"/>
        <end position="1014"/>
    </location>
</feature>
<feature type="compositionally biased region" description="Basic residues" evidence="2">
    <location>
        <begin position="989"/>
        <end position="1001"/>
    </location>
</feature>
<dbReference type="GO" id="GO:0007099">
    <property type="term" value="P:centriole replication"/>
    <property type="evidence" value="ECO:0007669"/>
    <property type="project" value="EnsemblMetazoa"/>
</dbReference>
<reference evidence="3 4" key="1">
    <citation type="journal article" date="2007" name="Nature">
        <title>Evolution of genes and genomes on the Drosophila phylogeny.</title>
        <authorList>
            <consortium name="Drosophila 12 Genomes Consortium"/>
            <person name="Clark A.G."/>
            <person name="Eisen M.B."/>
            <person name="Smith D.R."/>
            <person name="Bergman C.M."/>
            <person name="Oliver B."/>
            <person name="Markow T.A."/>
            <person name="Kaufman T.C."/>
            <person name="Kellis M."/>
            <person name="Gelbart W."/>
            <person name="Iyer V.N."/>
            <person name="Pollard D.A."/>
            <person name="Sackton T.B."/>
            <person name="Larracuente A.M."/>
            <person name="Singh N.D."/>
            <person name="Abad J.P."/>
            <person name="Abt D.N."/>
            <person name="Adryan B."/>
            <person name="Aguade M."/>
            <person name="Akashi H."/>
            <person name="Anderson W.W."/>
            <person name="Aquadro C.F."/>
            <person name="Ardell D.H."/>
            <person name="Arguello R."/>
            <person name="Artieri C.G."/>
            <person name="Barbash D.A."/>
            <person name="Barker D."/>
            <person name="Barsanti P."/>
            <person name="Batterham P."/>
            <person name="Batzoglou S."/>
            <person name="Begun D."/>
            <person name="Bhutkar A."/>
            <person name="Blanco E."/>
            <person name="Bosak S.A."/>
            <person name="Bradley R.K."/>
            <person name="Brand A.D."/>
            <person name="Brent M.R."/>
            <person name="Brooks A.N."/>
            <person name="Brown R.H."/>
            <person name="Butlin R.K."/>
            <person name="Caggese C."/>
            <person name="Calvi B.R."/>
            <person name="Bernardo de Carvalho A."/>
            <person name="Caspi A."/>
            <person name="Castrezana S."/>
            <person name="Celniker S.E."/>
            <person name="Chang J.L."/>
            <person name="Chapple C."/>
            <person name="Chatterji S."/>
            <person name="Chinwalla A."/>
            <person name="Civetta A."/>
            <person name="Clifton S.W."/>
            <person name="Comeron J.M."/>
            <person name="Costello J.C."/>
            <person name="Coyne J.A."/>
            <person name="Daub J."/>
            <person name="David R.G."/>
            <person name="Delcher A.L."/>
            <person name="Delehaunty K."/>
            <person name="Do C.B."/>
            <person name="Ebling H."/>
            <person name="Edwards K."/>
            <person name="Eickbush T."/>
            <person name="Evans J.D."/>
            <person name="Filipski A."/>
            <person name="Findeiss S."/>
            <person name="Freyhult E."/>
            <person name="Fulton L."/>
            <person name="Fulton R."/>
            <person name="Garcia A.C."/>
            <person name="Gardiner A."/>
            <person name="Garfield D.A."/>
            <person name="Garvin B.E."/>
            <person name="Gibson G."/>
            <person name="Gilbert D."/>
            <person name="Gnerre S."/>
            <person name="Godfrey J."/>
            <person name="Good R."/>
            <person name="Gotea V."/>
            <person name="Gravely B."/>
            <person name="Greenberg A.J."/>
            <person name="Griffiths-Jones S."/>
            <person name="Gross S."/>
            <person name="Guigo R."/>
            <person name="Gustafson E.A."/>
            <person name="Haerty W."/>
            <person name="Hahn M.W."/>
            <person name="Halligan D.L."/>
            <person name="Halpern A.L."/>
            <person name="Halter G.M."/>
            <person name="Han M.V."/>
            <person name="Heger A."/>
            <person name="Hillier L."/>
            <person name="Hinrichs A.S."/>
            <person name="Holmes I."/>
            <person name="Hoskins R.A."/>
            <person name="Hubisz M.J."/>
            <person name="Hultmark D."/>
            <person name="Huntley M.A."/>
            <person name="Jaffe D.B."/>
            <person name="Jagadeeshan S."/>
            <person name="Jeck W.R."/>
            <person name="Johnson J."/>
            <person name="Jones C.D."/>
            <person name="Jordan W.C."/>
            <person name="Karpen G.H."/>
            <person name="Kataoka E."/>
            <person name="Keightley P.D."/>
            <person name="Kheradpour P."/>
            <person name="Kirkness E.F."/>
            <person name="Koerich L.B."/>
            <person name="Kristiansen K."/>
            <person name="Kudrna D."/>
            <person name="Kulathinal R.J."/>
            <person name="Kumar S."/>
            <person name="Kwok R."/>
            <person name="Lander E."/>
            <person name="Langley C.H."/>
            <person name="Lapoint R."/>
            <person name="Lazzaro B.P."/>
            <person name="Lee S.J."/>
            <person name="Levesque L."/>
            <person name="Li R."/>
            <person name="Lin C.F."/>
            <person name="Lin M.F."/>
            <person name="Lindblad-Toh K."/>
            <person name="Llopart A."/>
            <person name="Long M."/>
            <person name="Low L."/>
            <person name="Lozovsky E."/>
            <person name="Lu J."/>
            <person name="Luo M."/>
            <person name="Machado C.A."/>
            <person name="Makalowski W."/>
            <person name="Marzo M."/>
            <person name="Matsuda M."/>
            <person name="Matzkin L."/>
            <person name="McAllister B."/>
            <person name="McBride C.S."/>
            <person name="McKernan B."/>
            <person name="McKernan K."/>
            <person name="Mendez-Lago M."/>
            <person name="Minx P."/>
            <person name="Mollenhauer M.U."/>
            <person name="Montooth K."/>
            <person name="Mount S.M."/>
            <person name="Mu X."/>
            <person name="Myers E."/>
            <person name="Negre B."/>
            <person name="Newfeld S."/>
            <person name="Nielsen R."/>
            <person name="Noor M.A."/>
            <person name="O'Grady P."/>
            <person name="Pachter L."/>
            <person name="Papaceit M."/>
            <person name="Parisi M.J."/>
            <person name="Parisi M."/>
            <person name="Parts L."/>
            <person name="Pedersen J.S."/>
            <person name="Pesole G."/>
            <person name="Phillippy A.M."/>
            <person name="Ponting C.P."/>
            <person name="Pop M."/>
            <person name="Porcelli D."/>
            <person name="Powell J.R."/>
            <person name="Prohaska S."/>
            <person name="Pruitt K."/>
            <person name="Puig M."/>
            <person name="Quesneville H."/>
            <person name="Ram K.R."/>
            <person name="Rand D."/>
            <person name="Rasmussen M.D."/>
            <person name="Reed L.K."/>
            <person name="Reenan R."/>
            <person name="Reily A."/>
            <person name="Remington K.A."/>
            <person name="Rieger T.T."/>
            <person name="Ritchie M.G."/>
            <person name="Robin C."/>
            <person name="Rogers Y.H."/>
            <person name="Rohde C."/>
            <person name="Rozas J."/>
            <person name="Rubenfield M.J."/>
            <person name="Ruiz A."/>
            <person name="Russo S."/>
            <person name="Salzberg S.L."/>
            <person name="Sanchez-Gracia A."/>
            <person name="Saranga D.J."/>
            <person name="Sato H."/>
            <person name="Schaeffer S.W."/>
            <person name="Schatz M.C."/>
            <person name="Schlenke T."/>
            <person name="Schwartz R."/>
            <person name="Segarra C."/>
            <person name="Singh R.S."/>
            <person name="Sirot L."/>
            <person name="Sirota M."/>
            <person name="Sisneros N.B."/>
            <person name="Smith C.D."/>
            <person name="Smith T.F."/>
            <person name="Spieth J."/>
            <person name="Stage D.E."/>
            <person name="Stark A."/>
            <person name="Stephan W."/>
            <person name="Strausberg R.L."/>
            <person name="Strempel S."/>
            <person name="Sturgill D."/>
            <person name="Sutton G."/>
            <person name="Sutton G.G."/>
            <person name="Tao W."/>
            <person name="Teichmann S."/>
            <person name="Tobari Y.N."/>
            <person name="Tomimura Y."/>
            <person name="Tsolas J.M."/>
            <person name="Valente V.L."/>
            <person name="Venter E."/>
            <person name="Venter J.C."/>
            <person name="Vicario S."/>
            <person name="Vieira F.G."/>
            <person name="Vilella A.J."/>
            <person name="Villasante A."/>
            <person name="Walenz B."/>
            <person name="Wang J."/>
            <person name="Wasserman M."/>
            <person name="Watts T."/>
            <person name="Wilson D."/>
            <person name="Wilson R.K."/>
            <person name="Wing R.A."/>
            <person name="Wolfner M.F."/>
            <person name="Wong A."/>
            <person name="Wong G.K."/>
            <person name="Wu C.I."/>
            <person name="Wu G."/>
            <person name="Yamamoto D."/>
            <person name="Yang H.P."/>
            <person name="Yang S.P."/>
            <person name="Yorke J.A."/>
            <person name="Yoshida K."/>
            <person name="Zdobnov E."/>
            <person name="Zhang P."/>
            <person name="Zhang Y."/>
            <person name="Zimin A.V."/>
            <person name="Baldwin J."/>
            <person name="Abdouelleil A."/>
            <person name="Abdulkadir J."/>
            <person name="Abebe A."/>
            <person name="Abera B."/>
            <person name="Abreu J."/>
            <person name="Acer S.C."/>
            <person name="Aftuck L."/>
            <person name="Alexander A."/>
            <person name="An P."/>
            <person name="Anderson E."/>
            <person name="Anderson S."/>
            <person name="Arachi H."/>
            <person name="Azer M."/>
            <person name="Bachantsang P."/>
            <person name="Barry A."/>
            <person name="Bayul T."/>
            <person name="Berlin A."/>
            <person name="Bessette D."/>
            <person name="Bloom T."/>
            <person name="Blye J."/>
            <person name="Boguslavskiy L."/>
            <person name="Bonnet C."/>
            <person name="Boukhgalter B."/>
            <person name="Bourzgui I."/>
            <person name="Brown A."/>
            <person name="Cahill P."/>
            <person name="Channer S."/>
            <person name="Cheshatsang Y."/>
            <person name="Chuda L."/>
            <person name="Citroen M."/>
            <person name="Collymore A."/>
            <person name="Cooke P."/>
            <person name="Costello M."/>
            <person name="D'Aco K."/>
            <person name="Daza R."/>
            <person name="De Haan G."/>
            <person name="DeGray S."/>
            <person name="DeMaso C."/>
            <person name="Dhargay N."/>
            <person name="Dooley K."/>
            <person name="Dooley E."/>
            <person name="Doricent M."/>
            <person name="Dorje P."/>
            <person name="Dorjee K."/>
            <person name="Dupes A."/>
            <person name="Elong R."/>
            <person name="Falk J."/>
            <person name="Farina A."/>
            <person name="Faro S."/>
            <person name="Ferguson D."/>
            <person name="Fisher S."/>
            <person name="Foley C.D."/>
            <person name="Franke A."/>
            <person name="Friedrich D."/>
            <person name="Gadbois L."/>
            <person name="Gearin G."/>
            <person name="Gearin C.R."/>
            <person name="Giannoukos G."/>
            <person name="Goode T."/>
            <person name="Graham J."/>
            <person name="Grandbois E."/>
            <person name="Grewal S."/>
            <person name="Gyaltsen K."/>
            <person name="Hafez N."/>
            <person name="Hagos B."/>
            <person name="Hall J."/>
            <person name="Henson C."/>
            <person name="Hollinger A."/>
            <person name="Honan T."/>
            <person name="Huard M.D."/>
            <person name="Hughes L."/>
            <person name="Hurhula B."/>
            <person name="Husby M.E."/>
            <person name="Kamat A."/>
            <person name="Kanga B."/>
            <person name="Kashin S."/>
            <person name="Khazanovich D."/>
            <person name="Kisner P."/>
            <person name="Lance K."/>
            <person name="Lara M."/>
            <person name="Lee W."/>
            <person name="Lennon N."/>
            <person name="Letendre F."/>
            <person name="LeVine R."/>
            <person name="Lipovsky A."/>
            <person name="Liu X."/>
            <person name="Liu J."/>
            <person name="Liu S."/>
            <person name="Lokyitsang T."/>
            <person name="Lokyitsang Y."/>
            <person name="Lubonja R."/>
            <person name="Lui A."/>
            <person name="MacDonald P."/>
            <person name="Magnisalis V."/>
            <person name="Maru K."/>
            <person name="Matthews C."/>
            <person name="McCusker W."/>
            <person name="McDonough S."/>
            <person name="Mehta T."/>
            <person name="Meldrim J."/>
            <person name="Meneus L."/>
            <person name="Mihai O."/>
            <person name="Mihalev A."/>
            <person name="Mihova T."/>
            <person name="Mittelman R."/>
            <person name="Mlenga V."/>
            <person name="Montmayeur A."/>
            <person name="Mulrain L."/>
            <person name="Navidi A."/>
            <person name="Naylor J."/>
            <person name="Negash T."/>
            <person name="Nguyen T."/>
            <person name="Nguyen N."/>
            <person name="Nicol R."/>
            <person name="Norbu C."/>
            <person name="Norbu N."/>
            <person name="Novod N."/>
            <person name="O'Neill B."/>
            <person name="Osman S."/>
            <person name="Markiewicz E."/>
            <person name="Oyono O.L."/>
            <person name="Patti C."/>
            <person name="Phunkhang P."/>
            <person name="Pierre F."/>
            <person name="Priest M."/>
            <person name="Raghuraman S."/>
            <person name="Rege F."/>
            <person name="Reyes R."/>
            <person name="Rise C."/>
            <person name="Rogov P."/>
            <person name="Ross K."/>
            <person name="Ryan E."/>
            <person name="Settipalli S."/>
            <person name="Shea T."/>
            <person name="Sherpa N."/>
            <person name="Shi L."/>
            <person name="Shih D."/>
            <person name="Sparrow T."/>
            <person name="Spaulding J."/>
            <person name="Stalker J."/>
            <person name="Stange-Thomann N."/>
            <person name="Stavropoulos S."/>
            <person name="Stone C."/>
            <person name="Strader C."/>
            <person name="Tesfaye S."/>
            <person name="Thomson T."/>
            <person name="Thoulutsang Y."/>
            <person name="Thoulutsang D."/>
            <person name="Topham K."/>
            <person name="Topping I."/>
            <person name="Tsamla T."/>
            <person name="Vassiliev H."/>
            <person name="Vo A."/>
            <person name="Wangchuk T."/>
            <person name="Wangdi T."/>
            <person name="Weiand M."/>
            <person name="Wilkinson J."/>
            <person name="Wilson A."/>
            <person name="Yadav S."/>
            <person name="Young G."/>
            <person name="Yu Q."/>
            <person name="Zembek L."/>
            <person name="Zhong D."/>
            <person name="Zimmer A."/>
            <person name="Zwirko Z."/>
            <person name="Jaffe D.B."/>
            <person name="Alvarez P."/>
            <person name="Brockman W."/>
            <person name="Butler J."/>
            <person name="Chin C."/>
            <person name="Gnerre S."/>
            <person name="Grabherr M."/>
            <person name="Kleber M."/>
            <person name="Mauceli E."/>
            <person name="MacCallum I."/>
        </authorList>
    </citation>
    <scope>NUCLEOTIDE SEQUENCE [LARGE SCALE GENOMIC DNA]</scope>
    <source>
        <strain evidence="4">Tucson 15081-1352.22</strain>
    </source>
</reference>
<dbReference type="PhylomeDB" id="B4KCQ7"/>
<dbReference type="SMR" id="B4KCQ7"/>
<dbReference type="Proteomes" id="UP000009192">
    <property type="component" value="Unassembled WGS sequence"/>
</dbReference>
<feature type="region of interest" description="Disordered" evidence="2">
    <location>
        <begin position="17"/>
        <end position="114"/>
    </location>
</feature>
<organism evidence="3 4">
    <name type="scientific">Drosophila mojavensis</name>
    <name type="common">Fruit fly</name>
    <dbReference type="NCBI Taxonomy" id="7230"/>
    <lineage>
        <taxon>Eukaryota</taxon>
        <taxon>Metazoa</taxon>
        <taxon>Ecdysozoa</taxon>
        <taxon>Arthropoda</taxon>
        <taxon>Hexapoda</taxon>
        <taxon>Insecta</taxon>
        <taxon>Pterygota</taxon>
        <taxon>Neoptera</taxon>
        <taxon>Endopterygota</taxon>
        <taxon>Diptera</taxon>
        <taxon>Brachycera</taxon>
        <taxon>Muscomorpha</taxon>
        <taxon>Ephydroidea</taxon>
        <taxon>Drosophilidae</taxon>
        <taxon>Drosophila</taxon>
    </lineage>
</organism>
<dbReference type="HOGENOM" id="CLU_304680_0_0_1"/>
<dbReference type="GO" id="GO:0000242">
    <property type="term" value="C:pericentriolar material"/>
    <property type="evidence" value="ECO:0007669"/>
    <property type="project" value="EnsemblMetazoa"/>
</dbReference>
<feature type="coiled-coil region" evidence="1">
    <location>
        <begin position="244"/>
        <end position="358"/>
    </location>
</feature>
<feature type="region of interest" description="Disordered" evidence="2">
    <location>
        <begin position="749"/>
        <end position="774"/>
    </location>
</feature>
<evidence type="ECO:0000313" key="4">
    <source>
        <dbReference type="Proteomes" id="UP000009192"/>
    </source>
</evidence>
<dbReference type="GO" id="GO:0036064">
    <property type="term" value="C:ciliary basal body"/>
    <property type="evidence" value="ECO:0007669"/>
    <property type="project" value="EnsemblMetazoa"/>
</dbReference>
<name>B4KCQ7_DROMO</name>
<evidence type="ECO:0000313" key="3">
    <source>
        <dbReference type="EMBL" id="EDW15906.2"/>
    </source>
</evidence>
<protein>
    <submittedName>
        <fullName evidence="3">Uncharacterized protein</fullName>
    </submittedName>
</protein>
<dbReference type="GO" id="GO:0007338">
    <property type="term" value="P:single fertilization"/>
    <property type="evidence" value="ECO:0007669"/>
    <property type="project" value="EnsemblMetazoa"/>
</dbReference>
<dbReference type="InParanoid" id="B4KCQ7"/>
<feature type="coiled-coil region" evidence="1">
    <location>
        <begin position="130"/>
        <end position="206"/>
    </location>
</feature>
<dbReference type="GO" id="GO:0007288">
    <property type="term" value="P:sperm axoneme assembly"/>
    <property type="evidence" value="ECO:0007669"/>
    <property type="project" value="EnsemblMetazoa"/>
</dbReference>
<dbReference type="OrthoDB" id="25391at2759"/>
<dbReference type="GO" id="GO:0008356">
    <property type="term" value="P:asymmetric cell division"/>
    <property type="evidence" value="ECO:0007669"/>
    <property type="project" value="EnsemblMetazoa"/>
</dbReference>
<evidence type="ECO:0000256" key="1">
    <source>
        <dbReference type="SAM" id="Coils"/>
    </source>
</evidence>
<feature type="compositionally biased region" description="Acidic residues" evidence="2">
    <location>
        <begin position="47"/>
        <end position="58"/>
    </location>
</feature>